<dbReference type="Proteomes" id="UP001362999">
    <property type="component" value="Unassembled WGS sequence"/>
</dbReference>
<dbReference type="EMBL" id="JAWWNJ010000104">
    <property type="protein sequence ID" value="KAK6993073.1"/>
    <property type="molecule type" value="Genomic_DNA"/>
</dbReference>
<protein>
    <submittedName>
        <fullName evidence="1">Uncharacterized protein</fullName>
    </submittedName>
</protein>
<dbReference type="AlphaFoldDB" id="A0AAV9ZWD1"/>
<organism evidence="1 2">
    <name type="scientific">Favolaschia claudopus</name>
    <dbReference type="NCBI Taxonomy" id="2862362"/>
    <lineage>
        <taxon>Eukaryota</taxon>
        <taxon>Fungi</taxon>
        <taxon>Dikarya</taxon>
        <taxon>Basidiomycota</taxon>
        <taxon>Agaricomycotina</taxon>
        <taxon>Agaricomycetes</taxon>
        <taxon>Agaricomycetidae</taxon>
        <taxon>Agaricales</taxon>
        <taxon>Marasmiineae</taxon>
        <taxon>Mycenaceae</taxon>
        <taxon>Favolaschia</taxon>
    </lineage>
</organism>
<reference evidence="1 2" key="1">
    <citation type="journal article" date="2024" name="J Genomics">
        <title>Draft genome sequencing and assembly of Favolaschia claudopus CIRM-BRFM 2984 isolated from oak limbs.</title>
        <authorList>
            <person name="Navarro D."/>
            <person name="Drula E."/>
            <person name="Chaduli D."/>
            <person name="Cazenave R."/>
            <person name="Ahrendt S."/>
            <person name="Wang J."/>
            <person name="Lipzen A."/>
            <person name="Daum C."/>
            <person name="Barry K."/>
            <person name="Grigoriev I.V."/>
            <person name="Favel A."/>
            <person name="Rosso M.N."/>
            <person name="Martin F."/>
        </authorList>
    </citation>
    <scope>NUCLEOTIDE SEQUENCE [LARGE SCALE GENOMIC DNA]</scope>
    <source>
        <strain evidence="1 2">CIRM-BRFM 2984</strain>
    </source>
</reference>
<name>A0AAV9ZWD1_9AGAR</name>
<gene>
    <name evidence="1" type="ORF">R3P38DRAFT_3371770</name>
</gene>
<evidence type="ECO:0000313" key="2">
    <source>
        <dbReference type="Proteomes" id="UP001362999"/>
    </source>
</evidence>
<proteinExistence type="predicted"/>
<sequence length="151" mass="17202">MAFTPLQYVEVYYDDRWIPGQFVRTANSYTYGPGARKTYFTEYQVEINTRDPYGRATKTTISVRSEDLVRAEIPVPLSRPLGYEYQGGFGAESRCVDFGAELDEALWVVASVVSCHVMSYHITEFKVVVVDRSQGWGSISRVIDEIQGHRE</sequence>
<accession>A0AAV9ZWD1</accession>
<evidence type="ECO:0000313" key="1">
    <source>
        <dbReference type="EMBL" id="KAK6993073.1"/>
    </source>
</evidence>
<keyword evidence="2" id="KW-1185">Reference proteome</keyword>
<comment type="caution">
    <text evidence="1">The sequence shown here is derived from an EMBL/GenBank/DDBJ whole genome shotgun (WGS) entry which is preliminary data.</text>
</comment>